<gene>
    <name evidence="2" type="ORF">ACFO5S_17630</name>
</gene>
<dbReference type="RefSeq" id="WP_213259485.1">
    <property type="nucleotide sequence ID" value="NZ_JAGYWA010000007.1"/>
</dbReference>
<sequence length="218" mass="25273">MKEYQVVLIDKNGINEDEILDSSLWENANCLADFSSPWKNDPISKIEFRALWDFENLYFNFRVFDTDIYIDQKDNSIDSIGNSDRVELFFRANDALDPYYCLEIDTSARVMDFKAQPDKNFDFNWDWPKEDLKLSVSKDKVSFTVGGKISIASLNELNLIHDNTIETGVYRAKFSKAENQNYEPTWITWVDPNTETPNFHIASSFGKFVLEGSKVLRG</sequence>
<organism evidence="2 3">
    <name type="scientific">Flavobacterium branchiicola</name>
    <dbReference type="NCBI Taxonomy" id="1114875"/>
    <lineage>
        <taxon>Bacteria</taxon>
        <taxon>Pseudomonadati</taxon>
        <taxon>Bacteroidota</taxon>
        <taxon>Flavobacteriia</taxon>
        <taxon>Flavobacteriales</taxon>
        <taxon>Flavobacteriaceae</taxon>
        <taxon>Flavobacterium</taxon>
    </lineage>
</organism>
<reference evidence="3" key="1">
    <citation type="journal article" date="2019" name="Int. J. Syst. Evol. Microbiol.">
        <title>The Global Catalogue of Microorganisms (GCM) 10K type strain sequencing project: providing services to taxonomists for standard genome sequencing and annotation.</title>
        <authorList>
            <consortium name="The Broad Institute Genomics Platform"/>
            <consortium name="The Broad Institute Genome Sequencing Center for Infectious Disease"/>
            <person name="Wu L."/>
            <person name="Ma J."/>
        </authorList>
    </citation>
    <scope>NUCLEOTIDE SEQUENCE [LARGE SCALE GENOMIC DNA]</scope>
    <source>
        <strain evidence="3">WYCCWR 13023</strain>
    </source>
</reference>
<dbReference type="SUPFAM" id="SSF49344">
    <property type="entry name" value="CBD9-like"/>
    <property type="match status" value="1"/>
</dbReference>
<keyword evidence="3" id="KW-1185">Reference proteome</keyword>
<dbReference type="Pfam" id="PF06452">
    <property type="entry name" value="CBM9_1"/>
    <property type="match status" value="1"/>
</dbReference>
<dbReference type="Gene3D" id="2.60.40.1190">
    <property type="match status" value="1"/>
</dbReference>
<evidence type="ECO:0000313" key="3">
    <source>
        <dbReference type="Proteomes" id="UP001595935"/>
    </source>
</evidence>
<protein>
    <submittedName>
        <fullName evidence="2">Sugar-binding protein</fullName>
    </submittedName>
</protein>
<comment type="caution">
    <text evidence="2">The sequence shown here is derived from an EMBL/GenBank/DDBJ whole genome shotgun (WGS) entry which is preliminary data.</text>
</comment>
<dbReference type="InterPro" id="IPR010502">
    <property type="entry name" value="Carb-bd_dom_fam9"/>
</dbReference>
<name>A0ABV9PJV4_9FLAO</name>
<evidence type="ECO:0000259" key="1">
    <source>
        <dbReference type="Pfam" id="PF06452"/>
    </source>
</evidence>
<accession>A0ABV9PJV4</accession>
<dbReference type="Proteomes" id="UP001595935">
    <property type="component" value="Unassembled WGS sequence"/>
</dbReference>
<proteinExistence type="predicted"/>
<evidence type="ECO:0000313" key="2">
    <source>
        <dbReference type="EMBL" id="MFC4749275.1"/>
    </source>
</evidence>
<dbReference type="EMBL" id="JBHSGV010000007">
    <property type="protein sequence ID" value="MFC4749275.1"/>
    <property type="molecule type" value="Genomic_DNA"/>
</dbReference>
<feature type="domain" description="Carbohydrate-binding" evidence="1">
    <location>
        <begin position="23"/>
        <end position="212"/>
    </location>
</feature>